<dbReference type="Proteomes" id="UP000187609">
    <property type="component" value="Unassembled WGS sequence"/>
</dbReference>
<comment type="caution">
    <text evidence="1">The sequence shown here is derived from an EMBL/GenBank/DDBJ whole genome shotgun (WGS) entry which is preliminary data.</text>
</comment>
<organism evidence="1 2">
    <name type="scientific">Nicotiana attenuata</name>
    <name type="common">Coyote tobacco</name>
    <dbReference type="NCBI Taxonomy" id="49451"/>
    <lineage>
        <taxon>Eukaryota</taxon>
        <taxon>Viridiplantae</taxon>
        <taxon>Streptophyta</taxon>
        <taxon>Embryophyta</taxon>
        <taxon>Tracheophyta</taxon>
        <taxon>Spermatophyta</taxon>
        <taxon>Magnoliopsida</taxon>
        <taxon>eudicotyledons</taxon>
        <taxon>Gunneridae</taxon>
        <taxon>Pentapetalae</taxon>
        <taxon>asterids</taxon>
        <taxon>lamiids</taxon>
        <taxon>Solanales</taxon>
        <taxon>Solanaceae</taxon>
        <taxon>Nicotianoideae</taxon>
        <taxon>Nicotianeae</taxon>
        <taxon>Nicotiana</taxon>
    </lineage>
</organism>
<dbReference type="AlphaFoldDB" id="A0A1J6HYR5"/>
<accession>A0A1J6HYR5</accession>
<protein>
    <submittedName>
        <fullName evidence="1">Uncharacterized protein</fullName>
    </submittedName>
</protein>
<reference evidence="1" key="1">
    <citation type="submission" date="2016-11" db="EMBL/GenBank/DDBJ databases">
        <title>The genome of Nicotiana attenuata.</title>
        <authorList>
            <person name="Xu S."/>
            <person name="Brockmoeller T."/>
            <person name="Gaquerel E."/>
            <person name="Navarro A."/>
            <person name="Kuhl H."/>
            <person name="Gase K."/>
            <person name="Ling Z."/>
            <person name="Zhou W."/>
            <person name="Kreitzer C."/>
            <person name="Stanke M."/>
            <person name="Tang H."/>
            <person name="Lyons E."/>
            <person name="Pandey P."/>
            <person name="Pandey S.P."/>
            <person name="Timmermann B."/>
            <person name="Baldwin I.T."/>
        </authorList>
    </citation>
    <scope>NUCLEOTIDE SEQUENCE [LARGE SCALE GENOMIC DNA]</scope>
    <source>
        <strain evidence="1">UT</strain>
    </source>
</reference>
<dbReference type="SMR" id="A0A1J6HYR5"/>
<evidence type="ECO:0000313" key="2">
    <source>
        <dbReference type="Proteomes" id="UP000187609"/>
    </source>
</evidence>
<gene>
    <name evidence="1" type="ORF">A4A49_15268</name>
</gene>
<dbReference type="Gramene" id="OIS97481">
    <property type="protein sequence ID" value="OIS97481"/>
    <property type="gene ID" value="A4A49_15268"/>
</dbReference>
<dbReference type="EMBL" id="MJEQ01037192">
    <property type="protein sequence ID" value="OIS97481.1"/>
    <property type="molecule type" value="Genomic_DNA"/>
</dbReference>
<evidence type="ECO:0000313" key="1">
    <source>
        <dbReference type="EMBL" id="OIS97481.1"/>
    </source>
</evidence>
<name>A0A1J6HYR5_NICAT</name>
<sequence>MSKKKKPDNIFELIQAAITMGEWKYPTEFKKQENNIMKSLMNPEISTQEYESDEHDSSIEVEQMEAIVREKCPVFGKHQEETEKTKSIVTRRIEFQQERY</sequence>
<keyword evidence="2" id="KW-1185">Reference proteome</keyword>
<proteinExistence type="predicted"/>